<feature type="chain" id="PRO_5035801061" description="Secreted peptide" evidence="1">
    <location>
        <begin position="20"/>
        <end position="72"/>
    </location>
</feature>
<proteinExistence type="predicted"/>
<evidence type="ECO:0000313" key="3">
    <source>
        <dbReference type="Proteomes" id="UP000822688"/>
    </source>
</evidence>
<keyword evidence="3" id="KW-1185">Reference proteome</keyword>
<dbReference type="EMBL" id="CM026430">
    <property type="protein sequence ID" value="KAG0561197.1"/>
    <property type="molecule type" value="Genomic_DNA"/>
</dbReference>
<evidence type="ECO:0008006" key="4">
    <source>
        <dbReference type="Google" id="ProtNLM"/>
    </source>
</evidence>
<organism evidence="2 3">
    <name type="scientific">Ceratodon purpureus</name>
    <name type="common">Fire moss</name>
    <name type="synonym">Dicranum purpureum</name>
    <dbReference type="NCBI Taxonomy" id="3225"/>
    <lineage>
        <taxon>Eukaryota</taxon>
        <taxon>Viridiplantae</taxon>
        <taxon>Streptophyta</taxon>
        <taxon>Embryophyta</taxon>
        <taxon>Bryophyta</taxon>
        <taxon>Bryophytina</taxon>
        <taxon>Bryopsida</taxon>
        <taxon>Dicranidae</taxon>
        <taxon>Pseudoditrichales</taxon>
        <taxon>Ditrichaceae</taxon>
        <taxon>Ceratodon</taxon>
    </lineage>
</organism>
<feature type="signal peptide" evidence="1">
    <location>
        <begin position="1"/>
        <end position="19"/>
    </location>
</feature>
<reference evidence="2" key="1">
    <citation type="submission" date="2020-06" db="EMBL/GenBank/DDBJ databases">
        <title>WGS assembly of Ceratodon purpureus strain R40.</title>
        <authorList>
            <person name="Carey S.B."/>
            <person name="Jenkins J."/>
            <person name="Shu S."/>
            <person name="Lovell J.T."/>
            <person name="Sreedasyam A."/>
            <person name="Maumus F."/>
            <person name="Tiley G.P."/>
            <person name="Fernandez-Pozo N."/>
            <person name="Barry K."/>
            <person name="Chen C."/>
            <person name="Wang M."/>
            <person name="Lipzen A."/>
            <person name="Daum C."/>
            <person name="Saski C.A."/>
            <person name="Payton A.C."/>
            <person name="Mcbreen J.C."/>
            <person name="Conrad R.E."/>
            <person name="Kollar L.M."/>
            <person name="Olsson S."/>
            <person name="Huttunen S."/>
            <person name="Landis J.B."/>
            <person name="Wickett N.J."/>
            <person name="Johnson M.G."/>
            <person name="Rensing S.A."/>
            <person name="Grimwood J."/>
            <person name="Schmutz J."/>
            <person name="Mcdaniel S.F."/>
        </authorList>
    </citation>
    <scope>NUCLEOTIDE SEQUENCE</scope>
    <source>
        <strain evidence="2">R40</strain>
    </source>
</reference>
<name>A0A8T0GRI0_CERPU</name>
<dbReference type="AlphaFoldDB" id="A0A8T0GRI0"/>
<sequence>MVFVLFSLWTFLLRIPVCAYGGGIWSSVLSYCLATVFCMSTIMIAYRCKLSVPGRNSIHRNRIVFSLSFCNL</sequence>
<protein>
    <recommendedName>
        <fullName evidence="4">Secreted peptide</fullName>
    </recommendedName>
</protein>
<dbReference type="Proteomes" id="UP000822688">
    <property type="component" value="Chromosome 9"/>
</dbReference>
<keyword evidence="1" id="KW-0732">Signal</keyword>
<comment type="caution">
    <text evidence="2">The sequence shown here is derived from an EMBL/GenBank/DDBJ whole genome shotgun (WGS) entry which is preliminary data.</text>
</comment>
<gene>
    <name evidence="2" type="ORF">KC19_9G044300</name>
</gene>
<evidence type="ECO:0000256" key="1">
    <source>
        <dbReference type="SAM" id="SignalP"/>
    </source>
</evidence>
<evidence type="ECO:0000313" key="2">
    <source>
        <dbReference type="EMBL" id="KAG0561197.1"/>
    </source>
</evidence>
<accession>A0A8T0GRI0</accession>